<comment type="similarity">
    <text evidence="1">Belongs to the bacterial solute-binding protein ModA family.</text>
</comment>
<dbReference type="InterPro" id="IPR005950">
    <property type="entry name" value="ModA"/>
</dbReference>
<sequence length="250" mass="27303">MLVTLSHVSLSKTLTVFAASSMTNAVNEIAEEFENQENFKVRTVFAGSSSLARQILTGAPADIFISANTRWMDYLQTKGAVEASNVHVVAHNELALITSKPLKHEQLEADSFDLSSSAQWRSLLKDNRLAIGQTDAVPVGIYTKQALESLGIWSDVRKQLAPVNNVRQVLALVDRQEAPLGVVYRSDVLASDGVTILAVFPASSHDSIDYPMANLNGSPESILFAQFVRSEKGQAILRHYGFITEGTLTR</sequence>
<keyword evidence="3 4" id="KW-0732">Signal</keyword>
<protein>
    <submittedName>
        <fullName evidence="5">Molybdenum ABC transporter periplasmic molybdenum-binding protein ModA</fullName>
    </submittedName>
</protein>
<proteinExistence type="inferred from homology"/>
<evidence type="ECO:0000313" key="6">
    <source>
        <dbReference type="Proteomes" id="UP000029223"/>
    </source>
</evidence>
<feature type="signal peptide" evidence="4">
    <location>
        <begin position="1"/>
        <end position="18"/>
    </location>
</feature>
<dbReference type="EMBL" id="BBMS01000016">
    <property type="protein sequence ID" value="GAL26179.1"/>
    <property type="molecule type" value="Genomic_DNA"/>
</dbReference>
<accession>A0ABQ0JBP9</accession>
<gene>
    <name evidence="5" type="ORF">JCM19239_851</name>
</gene>
<dbReference type="InterPro" id="IPR050682">
    <property type="entry name" value="ModA/WtpA"/>
</dbReference>
<dbReference type="NCBIfam" id="TIGR01256">
    <property type="entry name" value="modA"/>
    <property type="match status" value="1"/>
</dbReference>
<evidence type="ECO:0000313" key="5">
    <source>
        <dbReference type="EMBL" id="GAL26179.1"/>
    </source>
</evidence>
<dbReference type="Gene3D" id="3.40.190.10">
    <property type="entry name" value="Periplasmic binding protein-like II"/>
    <property type="match status" value="2"/>
</dbReference>
<comment type="caution">
    <text evidence="5">The sequence shown here is derived from an EMBL/GenBank/DDBJ whole genome shotgun (WGS) entry which is preliminary data.</text>
</comment>
<reference evidence="6" key="1">
    <citation type="submission" date="2014-09" db="EMBL/GenBank/DDBJ databases">
        <title>Vibrio variabilis JCM 19239. (C206) whole genome shotgun sequence.</title>
        <authorList>
            <person name="Sawabe T."/>
            <person name="Meirelles P."/>
            <person name="Nakanishi M."/>
            <person name="Sayaka M."/>
            <person name="Hattori M."/>
            <person name="Ohkuma M."/>
        </authorList>
    </citation>
    <scope>NUCLEOTIDE SEQUENCE [LARGE SCALE GENOMIC DNA]</scope>
    <source>
        <strain evidence="6">JCM 19239</strain>
    </source>
</reference>
<organism evidence="5 6">
    <name type="scientific">Vibrio variabilis</name>
    <dbReference type="NCBI Taxonomy" id="990271"/>
    <lineage>
        <taxon>Bacteria</taxon>
        <taxon>Pseudomonadati</taxon>
        <taxon>Pseudomonadota</taxon>
        <taxon>Gammaproteobacteria</taxon>
        <taxon>Vibrionales</taxon>
        <taxon>Vibrionaceae</taxon>
        <taxon>Vibrio</taxon>
    </lineage>
</organism>
<evidence type="ECO:0000256" key="3">
    <source>
        <dbReference type="ARBA" id="ARBA00022729"/>
    </source>
</evidence>
<dbReference type="PANTHER" id="PTHR30632">
    <property type="entry name" value="MOLYBDATE-BINDING PERIPLASMIC PROTEIN"/>
    <property type="match status" value="1"/>
</dbReference>
<dbReference type="PANTHER" id="PTHR30632:SF17">
    <property type="entry name" value="MOLYBDATE-BINDING PROTEIN MODA"/>
    <property type="match status" value="1"/>
</dbReference>
<dbReference type="Proteomes" id="UP000029223">
    <property type="component" value="Unassembled WGS sequence"/>
</dbReference>
<evidence type="ECO:0000256" key="2">
    <source>
        <dbReference type="ARBA" id="ARBA00022723"/>
    </source>
</evidence>
<evidence type="ECO:0000256" key="4">
    <source>
        <dbReference type="SAM" id="SignalP"/>
    </source>
</evidence>
<dbReference type="Pfam" id="PF13531">
    <property type="entry name" value="SBP_bac_11"/>
    <property type="match status" value="1"/>
</dbReference>
<feature type="chain" id="PRO_5046807628" evidence="4">
    <location>
        <begin position="19"/>
        <end position="250"/>
    </location>
</feature>
<dbReference type="SUPFAM" id="SSF53850">
    <property type="entry name" value="Periplasmic binding protein-like II"/>
    <property type="match status" value="1"/>
</dbReference>
<evidence type="ECO:0000256" key="1">
    <source>
        <dbReference type="ARBA" id="ARBA00009175"/>
    </source>
</evidence>
<keyword evidence="2" id="KW-0479">Metal-binding</keyword>
<keyword evidence="6" id="KW-1185">Reference proteome</keyword>
<name>A0ABQ0JBP9_9VIBR</name>
<dbReference type="PIRSF" id="PIRSF004846">
    <property type="entry name" value="ModA"/>
    <property type="match status" value="1"/>
</dbReference>